<dbReference type="KEGG" id="vg:26632890"/>
<dbReference type="InterPro" id="IPR038765">
    <property type="entry name" value="Papain-like_cys_pep_sf"/>
</dbReference>
<dbReference type="Gene3D" id="3.90.1720.10">
    <property type="entry name" value="endopeptidase domain like (from Nostoc punctiforme)"/>
    <property type="match status" value="1"/>
</dbReference>
<reference evidence="1 2" key="1">
    <citation type="journal article" date="2015" name="Genome Announc.">
        <title>Genome Sequences of Two Bacillus cereus Group Bacteriophages, Eyuki and AvesoBmore.</title>
        <authorList>
            <person name="Erill I."/>
            <person name="Caruso S.M."/>
        </authorList>
    </citation>
    <scope>NUCLEOTIDE SEQUENCE [LARGE SCALE GENOMIC DNA]</scope>
</reference>
<evidence type="ECO:0000313" key="2">
    <source>
        <dbReference type="Proteomes" id="UP000204647"/>
    </source>
</evidence>
<dbReference type="EMBL" id="KT307976">
    <property type="protein sequence ID" value="ALA13291.1"/>
    <property type="molecule type" value="Genomic_DNA"/>
</dbReference>
<accession>A0A0K2D110</accession>
<dbReference type="SUPFAM" id="SSF54001">
    <property type="entry name" value="Cysteine proteinases"/>
    <property type="match status" value="1"/>
</dbReference>
<dbReference type="GO" id="GO:0001897">
    <property type="term" value="P:symbiont-mediated cytolysis of host cell"/>
    <property type="evidence" value="ECO:0007669"/>
    <property type="project" value="UniProtKB-ARBA"/>
</dbReference>
<dbReference type="GeneID" id="26632890"/>
<gene>
    <name evidence="1" type="ORF">AVESOBMORE_99</name>
</gene>
<organism evidence="1 2">
    <name type="scientific">Bacillus phage AvesoBmore</name>
    <dbReference type="NCBI Taxonomy" id="1698451"/>
    <lineage>
        <taxon>Viruses</taxon>
        <taxon>Duplodnaviria</taxon>
        <taxon>Heunggongvirae</taxon>
        <taxon>Uroviricota</taxon>
        <taxon>Caudoviricetes</taxon>
        <taxon>Herelleviridae</taxon>
        <taxon>Bastillevirinae</taxon>
        <taxon>Bequatrovirus</taxon>
        <taxon>Bequatrovirus avesobmore</taxon>
    </lineage>
</organism>
<evidence type="ECO:0008006" key="3">
    <source>
        <dbReference type="Google" id="ProtNLM"/>
    </source>
</evidence>
<sequence length="161" mass="18755">MTTGEILPADVIFYRPTSFIGRVISFFTKSPYSHVALAIDSNTLIEANRFIKTRVVPIEYDKNITHVYRLTDITPEEREEIVAIAKSFEGSDYDYAQIFEMLFRIVFNIKRTIFNNQSKLTCSEIVDKSFYIAGIDRKDAENLYDVPPEELLHKYKLNRII</sequence>
<protein>
    <recommendedName>
        <fullName evidence="3">Cysteine peptidase</fullName>
    </recommendedName>
</protein>
<dbReference type="RefSeq" id="YP_009206454.1">
    <property type="nucleotide sequence ID" value="NC_028887.1"/>
</dbReference>
<evidence type="ECO:0000313" key="1">
    <source>
        <dbReference type="EMBL" id="ALA13291.1"/>
    </source>
</evidence>
<dbReference type="Proteomes" id="UP000204647">
    <property type="component" value="Segment"/>
</dbReference>
<dbReference type="OrthoDB" id="15060at10239"/>
<name>A0A0K2D110_9CAUD</name>
<proteinExistence type="predicted"/>
<keyword evidence="2" id="KW-1185">Reference proteome</keyword>